<proteinExistence type="predicted"/>
<comment type="caution">
    <text evidence="3">The sequence shown here is derived from an EMBL/GenBank/DDBJ whole genome shotgun (WGS) entry which is preliminary data.</text>
</comment>
<dbReference type="AlphaFoldDB" id="A0A2W5KWM9"/>
<dbReference type="InterPro" id="IPR025166">
    <property type="entry name" value="Integrase_DNA_bind_dom"/>
</dbReference>
<dbReference type="InterPro" id="IPR038488">
    <property type="entry name" value="Integrase_DNA-bd_sf"/>
</dbReference>
<evidence type="ECO:0000256" key="1">
    <source>
        <dbReference type="SAM" id="MobiDB-lite"/>
    </source>
</evidence>
<name>A0A2W5KWM9_9GAMM</name>
<gene>
    <name evidence="3" type="ORF">DI564_00715</name>
</gene>
<dbReference type="Proteomes" id="UP000249046">
    <property type="component" value="Unassembled WGS sequence"/>
</dbReference>
<evidence type="ECO:0000313" key="4">
    <source>
        <dbReference type="Proteomes" id="UP000249046"/>
    </source>
</evidence>
<feature type="domain" description="Integrase DNA-binding" evidence="2">
    <location>
        <begin position="1"/>
        <end position="36"/>
    </location>
</feature>
<dbReference type="Gene3D" id="3.30.160.390">
    <property type="entry name" value="Integrase, DNA-binding domain"/>
    <property type="match status" value="1"/>
</dbReference>
<feature type="compositionally biased region" description="Basic and acidic residues" evidence="1">
    <location>
        <begin position="13"/>
        <end position="41"/>
    </location>
</feature>
<feature type="region of interest" description="Disordered" evidence="1">
    <location>
        <begin position="1"/>
        <end position="41"/>
    </location>
</feature>
<accession>A0A2W5KWM9</accession>
<dbReference type="Pfam" id="PF13356">
    <property type="entry name" value="Arm-DNA-bind_3"/>
    <property type="match status" value="1"/>
</dbReference>
<evidence type="ECO:0000313" key="3">
    <source>
        <dbReference type="EMBL" id="PZQ19798.1"/>
    </source>
</evidence>
<reference evidence="3 4" key="1">
    <citation type="submission" date="2017-08" db="EMBL/GenBank/DDBJ databases">
        <title>Infants hospitalized years apart are colonized by the same room-sourced microbial strains.</title>
        <authorList>
            <person name="Brooks B."/>
            <person name="Olm M.R."/>
            <person name="Firek B.A."/>
            <person name="Baker R."/>
            <person name="Thomas B.C."/>
            <person name="Morowitz M.J."/>
            <person name="Banfield J.F."/>
        </authorList>
    </citation>
    <scope>NUCLEOTIDE SEQUENCE [LARGE SCALE GENOMIC DNA]</scope>
    <source>
        <strain evidence="3">S2_005_003_R2_42</strain>
    </source>
</reference>
<evidence type="ECO:0000259" key="2">
    <source>
        <dbReference type="Pfam" id="PF13356"/>
    </source>
</evidence>
<sequence>MGGYPEVSLQQARGERDRIRARLREGRDPIAEKREARSSAQ</sequence>
<protein>
    <recommendedName>
        <fullName evidence="2">Integrase DNA-binding domain-containing protein</fullName>
    </recommendedName>
</protein>
<dbReference type="EMBL" id="QFPO01000001">
    <property type="protein sequence ID" value="PZQ19798.1"/>
    <property type="molecule type" value="Genomic_DNA"/>
</dbReference>
<organism evidence="3 4">
    <name type="scientific">Rhodanobacter denitrificans</name>
    <dbReference type="NCBI Taxonomy" id="666685"/>
    <lineage>
        <taxon>Bacteria</taxon>
        <taxon>Pseudomonadati</taxon>
        <taxon>Pseudomonadota</taxon>
        <taxon>Gammaproteobacteria</taxon>
        <taxon>Lysobacterales</taxon>
        <taxon>Rhodanobacteraceae</taxon>
        <taxon>Rhodanobacter</taxon>
    </lineage>
</organism>